<feature type="compositionally biased region" description="Basic and acidic residues" evidence="1">
    <location>
        <begin position="1"/>
        <end position="12"/>
    </location>
</feature>
<sequence>MGRHSSDSEEEKKKHKKKKKRLSRARSRSASVESRHSSKHNKSKKRKKHRSRSASSTRSNDRHRTRSRSRDKHRRKSRSNSRGRYSRSRSHSRDRRRRSRSHESHSRSSRRSRSRSPSSKKSKSRRSNRSEEREDPCLNIPGFADMAPSEQAKIRMNMALKAAAAADEKIKGDNSSKSGMSSMKESLAFSQAVQDIESGGFSAGVFKSTRNEKRDDSNSRDEFLFGTAGELRLDGNRKAVIVDVDREELAHPSHSYLICLLHSGSSIEDDVFVFYDDEEDDSIDG</sequence>
<reference evidence="2" key="1">
    <citation type="journal article" date="2019" name="bioRxiv">
        <title>The Genome of the Zebra Mussel, Dreissena polymorpha: A Resource for Invasive Species Research.</title>
        <authorList>
            <person name="McCartney M.A."/>
            <person name="Auch B."/>
            <person name="Kono T."/>
            <person name="Mallez S."/>
            <person name="Zhang Y."/>
            <person name="Obille A."/>
            <person name="Becker A."/>
            <person name="Abrahante J.E."/>
            <person name="Garbe J."/>
            <person name="Badalamenti J.P."/>
            <person name="Herman A."/>
            <person name="Mangelson H."/>
            <person name="Liachko I."/>
            <person name="Sullivan S."/>
            <person name="Sone E.D."/>
            <person name="Koren S."/>
            <person name="Silverstein K.A.T."/>
            <person name="Beckman K.B."/>
            <person name="Gohl D.M."/>
        </authorList>
    </citation>
    <scope>NUCLEOTIDE SEQUENCE</scope>
    <source>
        <strain evidence="2">Duluth1</strain>
        <tissue evidence="2">Whole animal</tissue>
    </source>
</reference>
<organism evidence="2 3">
    <name type="scientific">Dreissena polymorpha</name>
    <name type="common">Zebra mussel</name>
    <name type="synonym">Mytilus polymorpha</name>
    <dbReference type="NCBI Taxonomy" id="45954"/>
    <lineage>
        <taxon>Eukaryota</taxon>
        <taxon>Metazoa</taxon>
        <taxon>Spiralia</taxon>
        <taxon>Lophotrochozoa</taxon>
        <taxon>Mollusca</taxon>
        <taxon>Bivalvia</taxon>
        <taxon>Autobranchia</taxon>
        <taxon>Heteroconchia</taxon>
        <taxon>Euheterodonta</taxon>
        <taxon>Imparidentia</taxon>
        <taxon>Neoheterodontei</taxon>
        <taxon>Myida</taxon>
        <taxon>Dreissenoidea</taxon>
        <taxon>Dreissenidae</taxon>
        <taxon>Dreissena</taxon>
    </lineage>
</organism>
<dbReference type="InterPro" id="IPR034604">
    <property type="entry name" value="SRRP53"/>
</dbReference>
<evidence type="ECO:0000313" key="2">
    <source>
        <dbReference type="EMBL" id="KAH3812584.1"/>
    </source>
</evidence>
<keyword evidence="3" id="KW-1185">Reference proteome</keyword>
<feature type="compositionally biased region" description="Basic residues" evidence="1">
    <location>
        <begin position="13"/>
        <end position="27"/>
    </location>
</feature>
<name>A0A9D4JJI4_DREPO</name>
<dbReference type="Proteomes" id="UP000828390">
    <property type="component" value="Unassembled WGS sequence"/>
</dbReference>
<reference evidence="2" key="2">
    <citation type="submission" date="2020-11" db="EMBL/GenBank/DDBJ databases">
        <authorList>
            <person name="McCartney M.A."/>
            <person name="Auch B."/>
            <person name="Kono T."/>
            <person name="Mallez S."/>
            <person name="Becker A."/>
            <person name="Gohl D.M."/>
            <person name="Silverstein K.A.T."/>
            <person name="Koren S."/>
            <person name="Bechman K.B."/>
            <person name="Herman A."/>
            <person name="Abrahante J.E."/>
            <person name="Garbe J."/>
        </authorList>
    </citation>
    <scope>NUCLEOTIDE SEQUENCE</scope>
    <source>
        <strain evidence="2">Duluth1</strain>
        <tissue evidence="2">Whole animal</tissue>
    </source>
</reference>
<dbReference type="GO" id="GO:0005737">
    <property type="term" value="C:cytoplasm"/>
    <property type="evidence" value="ECO:0007669"/>
    <property type="project" value="TreeGrafter"/>
</dbReference>
<feature type="compositionally biased region" description="Basic residues" evidence="1">
    <location>
        <begin position="37"/>
        <end position="52"/>
    </location>
</feature>
<feature type="compositionally biased region" description="Basic residues" evidence="1">
    <location>
        <begin position="61"/>
        <end position="100"/>
    </location>
</feature>
<proteinExistence type="predicted"/>
<feature type="compositionally biased region" description="Basic residues" evidence="1">
    <location>
        <begin position="107"/>
        <end position="127"/>
    </location>
</feature>
<feature type="region of interest" description="Disordered" evidence="1">
    <location>
        <begin position="1"/>
        <end position="144"/>
    </location>
</feature>
<comment type="caution">
    <text evidence="2">The sequence shown here is derived from an EMBL/GenBank/DDBJ whole genome shotgun (WGS) entry which is preliminary data.</text>
</comment>
<dbReference type="PANTHER" id="PTHR31968:SF4">
    <property type="entry name" value="SERINE_ARGININE-RELATED PROTEIN 53"/>
    <property type="match status" value="1"/>
</dbReference>
<accession>A0A9D4JJI4</accession>
<evidence type="ECO:0000256" key="1">
    <source>
        <dbReference type="SAM" id="MobiDB-lite"/>
    </source>
</evidence>
<dbReference type="AlphaFoldDB" id="A0A9D4JJI4"/>
<dbReference type="EMBL" id="JAIWYP010000006">
    <property type="protein sequence ID" value="KAH3812584.1"/>
    <property type="molecule type" value="Genomic_DNA"/>
</dbReference>
<evidence type="ECO:0000313" key="3">
    <source>
        <dbReference type="Proteomes" id="UP000828390"/>
    </source>
</evidence>
<dbReference type="PANTHER" id="PTHR31968">
    <property type="entry name" value="SERINE/ARGININE-RELATED PROTEIN 53"/>
    <property type="match status" value="1"/>
</dbReference>
<dbReference type="GO" id="GO:0000380">
    <property type="term" value="P:alternative mRNA splicing, via spliceosome"/>
    <property type="evidence" value="ECO:0007669"/>
    <property type="project" value="InterPro"/>
</dbReference>
<dbReference type="GO" id="GO:0005634">
    <property type="term" value="C:nucleus"/>
    <property type="evidence" value="ECO:0007669"/>
    <property type="project" value="TreeGrafter"/>
</dbReference>
<protein>
    <submittedName>
        <fullName evidence="2">Uncharacterized protein</fullName>
    </submittedName>
</protein>
<gene>
    <name evidence="2" type="ORF">DPMN_141020</name>
</gene>